<dbReference type="GO" id="GO:0005886">
    <property type="term" value="C:plasma membrane"/>
    <property type="evidence" value="ECO:0007669"/>
    <property type="project" value="UniProtKB-SubCell"/>
</dbReference>
<feature type="transmembrane region" description="Helical" evidence="7">
    <location>
        <begin position="321"/>
        <end position="349"/>
    </location>
</feature>
<dbReference type="Proteomes" id="UP000315133">
    <property type="component" value="Unassembled WGS sequence"/>
</dbReference>
<dbReference type="InterPro" id="IPR010432">
    <property type="entry name" value="RDD"/>
</dbReference>
<keyword evidence="10" id="KW-1185">Reference proteome</keyword>
<sequence>MWDGADHLSSSNAGRGADEQARRAAARAERLRAQLETAERQQRAWAAGSEGERLVAAVIREACWPALHDQPWPGRPKANLDHLAISATRIWLIDAKHWSGEVVVRHGVLRQNGYKRTDNLAAARVAATDVAAALGPLAPLVTPVVCLTQAGRDLMPTMVDDVVVVGLDHLAATLGPAPTNYESMPALMAHVEGSLQQARPHSTNSGAPPLPAAAPPFAATPPPLPTYPAPAAYEQTRIPMQPRPAGGLRRATAAVVDLLVFVGVSRFLERLPYPSDDLAAMAYTWAGFLVLFVLALMHGTTGRTPGKALLGIRLVRERDGAAPGALAGVARLVTFPLLAVVTMGVFLLLSLLGPVWNRRGQSLHDLVMKTSVVVG</sequence>
<dbReference type="Pfam" id="PF08378">
    <property type="entry name" value="NERD"/>
    <property type="match status" value="1"/>
</dbReference>
<dbReference type="PANTHER" id="PTHR36115:SF6">
    <property type="entry name" value="PROLINE-RICH ANTIGEN HOMOLOG"/>
    <property type="match status" value="1"/>
</dbReference>
<evidence type="ECO:0000256" key="7">
    <source>
        <dbReference type="SAM" id="Phobius"/>
    </source>
</evidence>
<reference evidence="9 10" key="1">
    <citation type="submission" date="2019-06" db="EMBL/GenBank/DDBJ databases">
        <title>Sequencing the genomes of 1000 actinobacteria strains.</title>
        <authorList>
            <person name="Klenk H.-P."/>
        </authorList>
    </citation>
    <scope>NUCLEOTIDE SEQUENCE [LARGE SCALE GENOMIC DNA]</scope>
    <source>
        <strain evidence="9 10">DSM 12362</strain>
    </source>
</reference>
<keyword evidence="5 7" id="KW-0472">Membrane</keyword>
<feature type="region of interest" description="Disordered" evidence="6">
    <location>
        <begin position="1"/>
        <end position="25"/>
    </location>
</feature>
<dbReference type="Pfam" id="PF06271">
    <property type="entry name" value="RDD"/>
    <property type="match status" value="1"/>
</dbReference>
<dbReference type="InterPro" id="IPR051791">
    <property type="entry name" value="Pra-immunoreactive"/>
</dbReference>
<keyword evidence="3 7" id="KW-0812">Transmembrane</keyword>
<keyword evidence="2" id="KW-1003">Cell membrane</keyword>
<keyword evidence="4 7" id="KW-1133">Transmembrane helix</keyword>
<evidence type="ECO:0000256" key="2">
    <source>
        <dbReference type="ARBA" id="ARBA00022475"/>
    </source>
</evidence>
<evidence type="ECO:0000256" key="5">
    <source>
        <dbReference type="ARBA" id="ARBA00023136"/>
    </source>
</evidence>
<evidence type="ECO:0000313" key="10">
    <source>
        <dbReference type="Proteomes" id="UP000315133"/>
    </source>
</evidence>
<gene>
    <name evidence="9" type="ORF">FB476_0684</name>
</gene>
<evidence type="ECO:0000256" key="4">
    <source>
        <dbReference type="ARBA" id="ARBA00022989"/>
    </source>
</evidence>
<dbReference type="EMBL" id="VFPU01000001">
    <property type="protein sequence ID" value="TQM95834.1"/>
    <property type="molecule type" value="Genomic_DNA"/>
</dbReference>
<evidence type="ECO:0000256" key="3">
    <source>
        <dbReference type="ARBA" id="ARBA00022692"/>
    </source>
</evidence>
<evidence type="ECO:0000256" key="6">
    <source>
        <dbReference type="SAM" id="MobiDB-lite"/>
    </source>
</evidence>
<feature type="compositionally biased region" description="Basic and acidic residues" evidence="6">
    <location>
        <begin position="16"/>
        <end position="25"/>
    </location>
</feature>
<dbReference type="AlphaFoldDB" id="A0A543KLA9"/>
<feature type="transmembrane region" description="Helical" evidence="7">
    <location>
        <begin position="280"/>
        <end position="300"/>
    </location>
</feature>
<dbReference type="PROSITE" id="PS50965">
    <property type="entry name" value="NERD"/>
    <property type="match status" value="1"/>
</dbReference>
<feature type="transmembrane region" description="Helical" evidence="7">
    <location>
        <begin position="247"/>
        <end position="268"/>
    </location>
</feature>
<evidence type="ECO:0000256" key="1">
    <source>
        <dbReference type="ARBA" id="ARBA00004651"/>
    </source>
</evidence>
<comment type="caution">
    <text evidence="9">The sequence shown here is derived from an EMBL/GenBank/DDBJ whole genome shotgun (WGS) entry which is preliminary data.</text>
</comment>
<protein>
    <submittedName>
        <fullName evidence="9">Nuclease-like protein</fullName>
    </submittedName>
</protein>
<evidence type="ECO:0000259" key="8">
    <source>
        <dbReference type="PROSITE" id="PS50965"/>
    </source>
</evidence>
<evidence type="ECO:0000313" key="9">
    <source>
        <dbReference type="EMBL" id="TQM95834.1"/>
    </source>
</evidence>
<proteinExistence type="predicted"/>
<feature type="domain" description="NERD" evidence="8">
    <location>
        <begin position="47"/>
        <end position="153"/>
    </location>
</feature>
<dbReference type="InterPro" id="IPR011528">
    <property type="entry name" value="NERD"/>
</dbReference>
<accession>A0A543KLA9</accession>
<organism evidence="9 10">
    <name type="scientific">Ornithinimicrobium humiphilum</name>
    <dbReference type="NCBI Taxonomy" id="125288"/>
    <lineage>
        <taxon>Bacteria</taxon>
        <taxon>Bacillati</taxon>
        <taxon>Actinomycetota</taxon>
        <taxon>Actinomycetes</taxon>
        <taxon>Micrococcales</taxon>
        <taxon>Ornithinimicrobiaceae</taxon>
        <taxon>Ornithinimicrobium</taxon>
    </lineage>
</organism>
<name>A0A543KLA9_9MICO</name>
<dbReference type="PANTHER" id="PTHR36115">
    <property type="entry name" value="PROLINE-RICH ANTIGEN HOMOLOG-RELATED"/>
    <property type="match status" value="1"/>
</dbReference>
<comment type="subcellular location">
    <subcellularLocation>
        <location evidence="1">Cell membrane</location>
        <topology evidence="1">Multi-pass membrane protein</topology>
    </subcellularLocation>
</comment>